<accession>A0A545UQW9</accession>
<feature type="region of interest" description="Disordered" evidence="1">
    <location>
        <begin position="38"/>
        <end position="110"/>
    </location>
</feature>
<dbReference type="AlphaFoldDB" id="A0A545UQW9"/>
<reference evidence="2 3" key="1">
    <citation type="journal article" date="2019" name="Appl. Microbiol. Biotechnol.">
        <title>Genome sequence of Isaria javanica and comparative genome analysis insights into family S53 peptidase evolution in fungal entomopathogens.</title>
        <authorList>
            <person name="Lin R."/>
            <person name="Zhang X."/>
            <person name="Xin B."/>
            <person name="Zou M."/>
            <person name="Gao Y."/>
            <person name="Qin F."/>
            <person name="Hu Q."/>
            <person name="Xie B."/>
            <person name="Cheng X."/>
        </authorList>
    </citation>
    <scope>NUCLEOTIDE SEQUENCE [LARGE SCALE GENOMIC DNA]</scope>
    <source>
        <strain evidence="2 3">IJ1G</strain>
    </source>
</reference>
<gene>
    <name evidence="2" type="ORF">IF1G_09447</name>
</gene>
<evidence type="ECO:0000313" key="3">
    <source>
        <dbReference type="Proteomes" id="UP000315783"/>
    </source>
</evidence>
<comment type="caution">
    <text evidence="2">The sequence shown here is derived from an EMBL/GenBank/DDBJ whole genome shotgun (WGS) entry which is preliminary data.</text>
</comment>
<dbReference type="EMBL" id="SPUK01000017">
    <property type="protein sequence ID" value="TQV91862.1"/>
    <property type="molecule type" value="Genomic_DNA"/>
</dbReference>
<organism evidence="2 3">
    <name type="scientific">Cordyceps javanica</name>
    <dbReference type="NCBI Taxonomy" id="43265"/>
    <lineage>
        <taxon>Eukaryota</taxon>
        <taxon>Fungi</taxon>
        <taxon>Dikarya</taxon>
        <taxon>Ascomycota</taxon>
        <taxon>Pezizomycotina</taxon>
        <taxon>Sordariomycetes</taxon>
        <taxon>Hypocreomycetidae</taxon>
        <taxon>Hypocreales</taxon>
        <taxon>Cordycipitaceae</taxon>
        <taxon>Cordyceps</taxon>
    </lineage>
</organism>
<proteinExistence type="predicted"/>
<feature type="compositionally biased region" description="Polar residues" evidence="1">
    <location>
        <begin position="46"/>
        <end position="59"/>
    </location>
</feature>
<evidence type="ECO:0000313" key="2">
    <source>
        <dbReference type="EMBL" id="TQV91862.1"/>
    </source>
</evidence>
<sequence length="110" mass="12023">MYCLGGAEACDAGSPPPHRHLSFRPVCARLSLSPWATYIHHPPNPSSSARARNDQQTPLFPSLPFRQRQDGDGCNGNWTLVQGGKDEIKKTSPPPPALPDKLKKKVDVLV</sequence>
<protein>
    <submittedName>
        <fullName evidence="2">Uncharacterized protein</fullName>
    </submittedName>
</protein>
<name>A0A545UQW9_9HYPO</name>
<dbReference type="Proteomes" id="UP000315783">
    <property type="component" value="Unassembled WGS sequence"/>
</dbReference>
<keyword evidence="3" id="KW-1185">Reference proteome</keyword>
<evidence type="ECO:0000256" key="1">
    <source>
        <dbReference type="SAM" id="MobiDB-lite"/>
    </source>
</evidence>